<dbReference type="AlphaFoldDB" id="A0A385YQZ2"/>
<dbReference type="CDD" id="cd01949">
    <property type="entry name" value="GGDEF"/>
    <property type="match status" value="1"/>
</dbReference>
<dbReference type="InterPro" id="IPR000014">
    <property type="entry name" value="PAS"/>
</dbReference>
<dbReference type="InterPro" id="IPR035965">
    <property type="entry name" value="PAS-like_dom_sf"/>
</dbReference>
<dbReference type="NCBIfam" id="TIGR00254">
    <property type="entry name" value="GGDEF"/>
    <property type="match status" value="1"/>
</dbReference>
<proteinExistence type="predicted"/>
<dbReference type="SMART" id="SM00091">
    <property type="entry name" value="PAS"/>
    <property type="match status" value="2"/>
</dbReference>
<dbReference type="InterPro" id="IPR000160">
    <property type="entry name" value="GGDEF_dom"/>
</dbReference>
<dbReference type="PANTHER" id="PTHR44757:SF2">
    <property type="entry name" value="BIOFILM ARCHITECTURE MAINTENANCE PROTEIN MBAA"/>
    <property type="match status" value="1"/>
</dbReference>
<dbReference type="Gene3D" id="3.20.20.450">
    <property type="entry name" value="EAL domain"/>
    <property type="match status" value="1"/>
</dbReference>
<dbReference type="Gene3D" id="3.30.450.20">
    <property type="entry name" value="PAS domain"/>
    <property type="match status" value="2"/>
</dbReference>
<dbReference type="CDD" id="cd01948">
    <property type="entry name" value="EAL"/>
    <property type="match status" value="1"/>
</dbReference>
<dbReference type="Gene3D" id="3.30.70.270">
    <property type="match status" value="1"/>
</dbReference>
<dbReference type="InterPro" id="IPR029787">
    <property type="entry name" value="Nucleotide_cyclase"/>
</dbReference>
<dbReference type="Proteomes" id="UP000265725">
    <property type="component" value="Chromosome"/>
</dbReference>
<dbReference type="NCBIfam" id="TIGR00229">
    <property type="entry name" value="sensory_box"/>
    <property type="match status" value="1"/>
</dbReference>
<name>A0A385YQZ2_9BACL</name>
<gene>
    <name evidence="3" type="ORF">D3873_03085</name>
</gene>
<dbReference type="PROSITE" id="PS50883">
    <property type="entry name" value="EAL"/>
    <property type="match status" value="1"/>
</dbReference>
<evidence type="ECO:0000259" key="2">
    <source>
        <dbReference type="PROSITE" id="PS50887"/>
    </source>
</evidence>
<dbReference type="OrthoDB" id="2624050at2"/>
<dbReference type="InterPro" id="IPR013767">
    <property type="entry name" value="PAS_fold"/>
</dbReference>
<evidence type="ECO:0000313" key="4">
    <source>
        <dbReference type="Proteomes" id="UP000265725"/>
    </source>
</evidence>
<dbReference type="InterPro" id="IPR035919">
    <property type="entry name" value="EAL_sf"/>
</dbReference>
<dbReference type="Pfam" id="PF00990">
    <property type="entry name" value="GGDEF"/>
    <property type="match status" value="1"/>
</dbReference>
<dbReference type="SMART" id="SM00267">
    <property type="entry name" value="GGDEF"/>
    <property type="match status" value="1"/>
</dbReference>
<dbReference type="SUPFAM" id="SSF55785">
    <property type="entry name" value="PYP-like sensor domain (PAS domain)"/>
    <property type="match status" value="2"/>
</dbReference>
<dbReference type="InterPro" id="IPR043128">
    <property type="entry name" value="Rev_trsase/Diguanyl_cyclase"/>
</dbReference>
<dbReference type="InterPro" id="IPR013656">
    <property type="entry name" value="PAS_4"/>
</dbReference>
<dbReference type="SUPFAM" id="SSF55073">
    <property type="entry name" value="Nucleotide cyclase"/>
    <property type="match status" value="1"/>
</dbReference>
<dbReference type="SMART" id="SM00052">
    <property type="entry name" value="EAL"/>
    <property type="match status" value="1"/>
</dbReference>
<dbReference type="GO" id="GO:0006355">
    <property type="term" value="P:regulation of DNA-templated transcription"/>
    <property type="evidence" value="ECO:0007669"/>
    <property type="project" value="InterPro"/>
</dbReference>
<evidence type="ECO:0000259" key="1">
    <source>
        <dbReference type="PROSITE" id="PS50883"/>
    </source>
</evidence>
<dbReference type="PANTHER" id="PTHR44757">
    <property type="entry name" value="DIGUANYLATE CYCLASE DGCP"/>
    <property type="match status" value="1"/>
</dbReference>
<dbReference type="InterPro" id="IPR052155">
    <property type="entry name" value="Biofilm_reg_signaling"/>
</dbReference>
<dbReference type="Pfam" id="PF00563">
    <property type="entry name" value="EAL"/>
    <property type="match status" value="1"/>
</dbReference>
<feature type="domain" description="EAL" evidence="1">
    <location>
        <begin position="413"/>
        <end position="667"/>
    </location>
</feature>
<keyword evidence="4" id="KW-1185">Reference proteome</keyword>
<feature type="domain" description="GGDEF" evidence="2">
    <location>
        <begin position="271"/>
        <end position="404"/>
    </location>
</feature>
<reference evidence="4" key="1">
    <citation type="submission" date="2018-09" db="EMBL/GenBank/DDBJ databases">
        <authorList>
            <person name="Zhu H."/>
        </authorList>
    </citation>
    <scope>NUCLEOTIDE SEQUENCE [LARGE SCALE GENOMIC DNA]</scope>
    <source>
        <strain evidence="4">K2R23-3</strain>
    </source>
</reference>
<dbReference type="Pfam" id="PF00989">
    <property type="entry name" value="PAS"/>
    <property type="match status" value="1"/>
</dbReference>
<protein>
    <submittedName>
        <fullName evidence="3">EAL domain-containing protein</fullName>
    </submittedName>
</protein>
<accession>A0A385YQZ2</accession>
<dbReference type="InterPro" id="IPR001633">
    <property type="entry name" value="EAL_dom"/>
</dbReference>
<dbReference type="Pfam" id="PF08448">
    <property type="entry name" value="PAS_4"/>
    <property type="match status" value="1"/>
</dbReference>
<dbReference type="PROSITE" id="PS50887">
    <property type="entry name" value="GGDEF"/>
    <property type="match status" value="1"/>
</dbReference>
<dbReference type="SUPFAM" id="SSF141868">
    <property type="entry name" value="EAL domain-like"/>
    <property type="match status" value="1"/>
</dbReference>
<evidence type="ECO:0000313" key="3">
    <source>
        <dbReference type="EMBL" id="AYC28901.1"/>
    </source>
</evidence>
<sequence>MNESSQMLQQIIDALEDHTVITDSNGDILYANTSWEKFCLENNGIMERASVGTNYLDVLSKSQMVVEHRAFQSIVDGSIEEFTMEYPCHSEIETRWFRMTARALTINEATTGLIIRHRDISTENMLKMETENFLESITDAFYTLDAEFRFVHLNTVAMKQLNKPLERLIGQNIWKVYPETIGTDIYTNYIESMEDRKPRNFDTFYLPAQKWYSMHLHPSRDGGLTVYFQDITFRKSFETELKQYAYFDELTNLPNRRWMIERIEAAISDGTKCAILYMDIDGFKNINDLYGHVKGDVLLSKVGEKLMRAVEGHGKIGRIGGDEFLVFVKDKSMFELEILARQILSIFSKPIAIDEYFSFSVSVSIGISRFPENSSDLHELMSYADTSMYRAKKLRGNQFRFYESEMTKELSRRIHIENELAKDLKERGVYFHYQPQIDYTTRHLVGFEVLSRWNHPSLGPISPLEFIEIAEESGNILKLTHHLMAEVFSNMTRWKKQFQFTKPVSINVTPYLLSQRTFFDDFFDLLERYEIEPSMIELEITEDTEIVASEETLANMRLCKDKGIRIAIDDFGTGYSMLKSLSYFPVNKIKIDRYFINQIGKDPIIESIIKSIVDFSYNLDCQLVAEGVETYEEAEFLAANGCSVHQGFYLEAPLDALEFEEKYIVKTQVGEV</sequence>
<organism evidence="3 4">
    <name type="scientific">Paenisporosarcina cavernae</name>
    <dbReference type="NCBI Taxonomy" id="2320858"/>
    <lineage>
        <taxon>Bacteria</taxon>
        <taxon>Bacillati</taxon>
        <taxon>Bacillota</taxon>
        <taxon>Bacilli</taxon>
        <taxon>Bacillales</taxon>
        <taxon>Caryophanaceae</taxon>
        <taxon>Paenisporosarcina</taxon>
    </lineage>
</organism>
<dbReference type="KEGG" id="paek:D3873_03085"/>
<dbReference type="EMBL" id="CP032418">
    <property type="protein sequence ID" value="AYC28901.1"/>
    <property type="molecule type" value="Genomic_DNA"/>
</dbReference>
<dbReference type="RefSeq" id="WP_119882643.1">
    <property type="nucleotide sequence ID" value="NZ_CP032418.1"/>
</dbReference>